<dbReference type="NCBIfam" id="TIGR01571">
    <property type="entry name" value="A_thal_Cys_rich"/>
    <property type="match status" value="1"/>
</dbReference>
<dbReference type="Proteomes" id="UP000729402">
    <property type="component" value="Unassembled WGS sequence"/>
</dbReference>
<sequence>MADARVRASTRLRDAPHPIPTSRSPPLAATLSVSLSSVLSVSGGGTAFSPALPPRLRGRRTRPDARCRCGRRHLHTDPSLAVCLPGAASSQARPASRFGGSDAAGLVPPPYISVRIEVVSQRWLEKEAMFHRSIFLYMAWILRRIVLLWWRTMLHATSLAGILHNGLQASVLVLMIHRAVCYFLTRDSLISEGKIKGCIGATCPCFLFGKNAQFLGSGTLAGSCTTHCMLWGLLTSLCCVFTGGLVLAVPGSAVACYACGYRQALRTKYNLPEAPCGDLTTHLFCHLCAICQEYREIRERTDSFSSSAHNITPPPTQTMDEP</sequence>
<evidence type="ECO:0000313" key="2">
    <source>
        <dbReference type="EMBL" id="KAG8045178.1"/>
    </source>
</evidence>
<protein>
    <submittedName>
        <fullName evidence="2">Uncharacterized protein</fullName>
    </submittedName>
</protein>
<name>A0A8J5R3Q3_ZIZPA</name>
<organism evidence="2 3">
    <name type="scientific">Zizania palustris</name>
    <name type="common">Northern wild rice</name>
    <dbReference type="NCBI Taxonomy" id="103762"/>
    <lineage>
        <taxon>Eukaryota</taxon>
        <taxon>Viridiplantae</taxon>
        <taxon>Streptophyta</taxon>
        <taxon>Embryophyta</taxon>
        <taxon>Tracheophyta</taxon>
        <taxon>Spermatophyta</taxon>
        <taxon>Magnoliopsida</taxon>
        <taxon>Liliopsida</taxon>
        <taxon>Poales</taxon>
        <taxon>Poaceae</taxon>
        <taxon>BOP clade</taxon>
        <taxon>Oryzoideae</taxon>
        <taxon>Oryzeae</taxon>
        <taxon>Zizaniinae</taxon>
        <taxon>Zizania</taxon>
    </lineage>
</organism>
<dbReference type="OrthoDB" id="1045822at2759"/>
<keyword evidence="3" id="KW-1185">Reference proteome</keyword>
<evidence type="ECO:0000256" key="1">
    <source>
        <dbReference type="SAM" id="MobiDB-lite"/>
    </source>
</evidence>
<gene>
    <name evidence="2" type="ORF">GUJ93_ZPchr0008g13238</name>
</gene>
<dbReference type="Pfam" id="PF04749">
    <property type="entry name" value="PLAC8"/>
    <property type="match status" value="1"/>
</dbReference>
<dbReference type="AlphaFoldDB" id="A0A8J5R3Q3"/>
<dbReference type="PANTHER" id="PTHR15907">
    <property type="entry name" value="DUF614 FAMILY PROTEIN-RELATED"/>
    <property type="match status" value="1"/>
</dbReference>
<feature type="region of interest" description="Disordered" evidence="1">
    <location>
        <begin position="1"/>
        <end position="27"/>
    </location>
</feature>
<dbReference type="EMBL" id="JAAALK010000290">
    <property type="protein sequence ID" value="KAG8045178.1"/>
    <property type="molecule type" value="Genomic_DNA"/>
</dbReference>
<feature type="compositionally biased region" description="Basic and acidic residues" evidence="1">
    <location>
        <begin position="1"/>
        <end position="16"/>
    </location>
</feature>
<feature type="region of interest" description="Disordered" evidence="1">
    <location>
        <begin position="302"/>
        <end position="322"/>
    </location>
</feature>
<accession>A0A8J5R3Q3</accession>
<comment type="caution">
    <text evidence="2">The sequence shown here is derived from an EMBL/GenBank/DDBJ whole genome shotgun (WGS) entry which is preliminary data.</text>
</comment>
<evidence type="ECO:0000313" key="3">
    <source>
        <dbReference type="Proteomes" id="UP000729402"/>
    </source>
</evidence>
<proteinExistence type="predicted"/>
<reference evidence="2" key="1">
    <citation type="journal article" date="2021" name="bioRxiv">
        <title>Whole Genome Assembly and Annotation of Northern Wild Rice, Zizania palustris L., Supports a Whole Genome Duplication in the Zizania Genus.</title>
        <authorList>
            <person name="Haas M."/>
            <person name="Kono T."/>
            <person name="Macchietto M."/>
            <person name="Millas R."/>
            <person name="McGilp L."/>
            <person name="Shao M."/>
            <person name="Duquette J."/>
            <person name="Hirsch C.N."/>
            <person name="Kimball J."/>
        </authorList>
    </citation>
    <scope>NUCLEOTIDE SEQUENCE</scope>
    <source>
        <tissue evidence="2">Fresh leaf tissue</tissue>
    </source>
</reference>
<dbReference type="InterPro" id="IPR006461">
    <property type="entry name" value="PLAC_motif_containing"/>
</dbReference>
<reference evidence="2" key="2">
    <citation type="submission" date="2021-02" db="EMBL/GenBank/DDBJ databases">
        <authorList>
            <person name="Kimball J.A."/>
            <person name="Haas M.W."/>
            <person name="Macchietto M."/>
            <person name="Kono T."/>
            <person name="Duquette J."/>
            <person name="Shao M."/>
        </authorList>
    </citation>
    <scope>NUCLEOTIDE SEQUENCE</scope>
    <source>
        <tissue evidence="2">Fresh leaf tissue</tissue>
    </source>
</reference>